<protein>
    <submittedName>
        <fullName evidence="2">Uncharacterized protein</fullName>
    </submittedName>
</protein>
<feature type="compositionally biased region" description="Low complexity" evidence="1">
    <location>
        <begin position="73"/>
        <end position="87"/>
    </location>
</feature>
<dbReference type="EMBL" id="JAAXOT010000004">
    <property type="protein sequence ID" value="NKY56711.1"/>
    <property type="molecule type" value="Genomic_DNA"/>
</dbReference>
<dbReference type="AlphaFoldDB" id="A0A846YFT1"/>
<dbReference type="Proteomes" id="UP000570678">
    <property type="component" value="Unassembled WGS sequence"/>
</dbReference>
<comment type="caution">
    <text evidence="2">The sequence shown here is derived from an EMBL/GenBank/DDBJ whole genome shotgun (WGS) entry which is preliminary data.</text>
</comment>
<reference evidence="2 3" key="1">
    <citation type="submission" date="2020-04" db="EMBL/GenBank/DDBJ databases">
        <title>MicrobeNet Type strains.</title>
        <authorList>
            <person name="Nicholson A.C."/>
        </authorList>
    </citation>
    <scope>NUCLEOTIDE SEQUENCE [LARGE SCALE GENOMIC DNA]</scope>
    <source>
        <strain evidence="2 3">JCM 3332</strain>
    </source>
</reference>
<proteinExistence type="predicted"/>
<keyword evidence="3" id="KW-1185">Reference proteome</keyword>
<accession>A0A846YFT1</accession>
<dbReference type="RefSeq" id="WP_062978160.1">
    <property type="nucleotide sequence ID" value="NZ_JAAXOT010000004.1"/>
</dbReference>
<evidence type="ECO:0000313" key="3">
    <source>
        <dbReference type="Proteomes" id="UP000570678"/>
    </source>
</evidence>
<organism evidence="2 3">
    <name type="scientific">Nocardia flavorosea</name>
    <dbReference type="NCBI Taxonomy" id="53429"/>
    <lineage>
        <taxon>Bacteria</taxon>
        <taxon>Bacillati</taxon>
        <taxon>Actinomycetota</taxon>
        <taxon>Actinomycetes</taxon>
        <taxon>Mycobacteriales</taxon>
        <taxon>Nocardiaceae</taxon>
        <taxon>Nocardia</taxon>
    </lineage>
</organism>
<feature type="region of interest" description="Disordered" evidence="1">
    <location>
        <begin position="45"/>
        <end position="87"/>
    </location>
</feature>
<sequence length="87" mass="8654">MAPTTLSTWRRVMSPVQGPVATESSLLPKPVPGRRGRGALLFAAVTDDPPGAGTVGARTGSDRSGRGPTVLRAAGSGAGPDAASKES</sequence>
<name>A0A846YFT1_9NOCA</name>
<evidence type="ECO:0000313" key="2">
    <source>
        <dbReference type="EMBL" id="NKY56711.1"/>
    </source>
</evidence>
<evidence type="ECO:0000256" key="1">
    <source>
        <dbReference type="SAM" id="MobiDB-lite"/>
    </source>
</evidence>
<gene>
    <name evidence="2" type="ORF">HGA15_11210</name>
</gene>